<sequence>MILIKCWKIVMVGIFVAGLSNGTNHNENAHRLLCKVLREAVGAFKSDRGSEALKKVLKKTIFGDENGGNLDTLKGNLPGYYNDQQGRSRANVCGQAPDGEYRTGKNLPWPGHSAPHDLVCLCTPGDKMWPFNNGIDTEKLCGQDKAALAEGKNEGWNSSRAGEEVKEQIKATWANVTKTCLESDGNGNDLNEALKDFIGKLEKKPGTKYQERYQLGEGESHDYPCGGNGKVCVMYHNSTDNIKHKHPMPWWTELQKAIKVEEEKKEKKRREEEKFKKEEAQNHQKAQKQDESQPQHVPRVTAVKSAAPDTNEAHQGKTENISFPLATIEDVSGTPILPPCSWLLSAFILI</sequence>
<dbReference type="GO" id="GO:0005886">
    <property type="term" value="C:plasma membrane"/>
    <property type="evidence" value="ECO:0007669"/>
    <property type="project" value="UniProtKB-SubCell"/>
</dbReference>
<organism evidence="12 13">
    <name type="scientific">Trypanosoma congolense (strain IL3000)</name>
    <dbReference type="NCBI Taxonomy" id="1068625"/>
    <lineage>
        <taxon>Eukaryota</taxon>
        <taxon>Discoba</taxon>
        <taxon>Euglenozoa</taxon>
        <taxon>Kinetoplastea</taxon>
        <taxon>Metakinetoplastina</taxon>
        <taxon>Trypanosomatida</taxon>
        <taxon>Trypanosomatidae</taxon>
        <taxon>Trypanosoma</taxon>
        <taxon>Nannomonas</taxon>
    </lineage>
</organism>
<accession>F9W3U4</accession>
<evidence type="ECO:0000256" key="6">
    <source>
        <dbReference type="ARBA" id="ARBA00023136"/>
    </source>
</evidence>
<protein>
    <submittedName>
        <fullName evidence="12">Variant surface glycoprotein</fullName>
    </submittedName>
</protein>
<keyword evidence="7" id="KW-0325">Glycoprotein</keyword>
<keyword evidence="3" id="KW-1003">Cell membrane</keyword>
<comment type="subcellular location">
    <subcellularLocation>
        <location evidence="2">Cell membrane</location>
        <topology evidence="2">Lipid-anchor</topology>
        <topology evidence="2">GPI-anchor</topology>
    </subcellularLocation>
</comment>
<keyword evidence="13" id="KW-1185">Reference proteome</keyword>
<keyword evidence="6" id="KW-0472">Membrane</keyword>
<dbReference type="Pfam" id="PF13206">
    <property type="entry name" value="VSG_B"/>
    <property type="match status" value="1"/>
</dbReference>
<evidence type="ECO:0000256" key="10">
    <source>
        <dbReference type="SAM" id="SignalP"/>
    </source>
</evidence>
<keyword evidence="4" id="KW-0336">GPI-anchor</keyword>
<dbReference type="InterPro" id="IPR025932">
    <property type="entry name" value="Trypano_VSG_B_N_dom"/>
</dbReference>
<reference evidence="12 13" key="2">
    <citation type="journal article" date="2012" name="Proc. Natl. Acad. Sci. U.S.A.">
        <title>Antigenic diversity is generated by distinct evolutionary mechanisms in African trypanosome species.</title>
        <authorList>
            <person name="Jackson A.P."/>
            <person name="Berry A."/>
            <person name="Aslett M."/>
            <person name="Allison H.C."/>
            <person name="Burton P."/>
            <person name="Vavrova-Anderson J."/>
            <person name="Brown R."/>
            <person name="Browne H."/>
            <person name="Corton N."/>
            <person name="Hauser H."/>
            <person name="Gamble J."/>
            <person name="Gilderthorp R."/>
            <person name="Marcello L."/>
            <person name="McQuillan J."/>
            <person name="Otto T.D."/>
            <person name="Quail M.A."/>
            <person name="Sanders M.J."/>
            <person name="van Tonder A."/>
            <person name="Ginger M.L."/>
            <person name="Field M.C."/>
            <person name="Barry J.D."/>
            <person name="Hertz-Fowler C."/>
            <person name="Berriman M."/>
        </authorList>
    </citation>
    <scope>NUCLEOTIDE SEQUENCE [LARGE SCALE GENOMIC DNA]</scope>
    <source>
        <strain evidence="12 13">IL3000</strain>
    </source>
</reference>
<evidence type="ECO:0000313" key="13">
    <source>
        <dbReference type="Proteomes" id="UP000000702"/>
    </source>
</evidence>
<dbReference type="EMBL" id="CAEQ01000477">
    <property type="protein sequence ID" value="CCD11819.1"/>
    <property type="molecule type" value="Genomic_DNA"/>
</dbReference>
<dbReference type="AlphaFoldDB" id="F9W3U4"/>
<evidence type="ECO:0000256" key="5">
    <source>
        <dbReference type="ARBA" id="ARBA00022729"/>
    </source>
</evidence>
<evidence type="ECO:0000256" key="9">
    <source>
        <dbReference type="SAM" id="MobiDB-lite"/>
    </source>
</evidence>
<reference evidence="13" key="1">
    <citation type="submission" date="2011-07" db="EMBL/GenBank/DDBJ databases">
        <title>Divergent evolution of antigenic variation in African trypanosomes.</title>
        <authorList>
            <person name="Jackson A.P."/>
            <person name="Berry A."/>
            <person name="Allison H.C."/>
            <person name="Burton P."/>
            <person name="Anderson J."/>
            <person name="Aslett M."/>
            <person name="Brown R."/>
            <person name="Corton N."/>
            <person name="Harris D."/>
            <person name="Hauser H."/>
            <person name="Gamble J."/>
            <person name="Gilderthorp R."/>
            <person name="McQuillan J."/>
            <person name="Quail M.A."/>
            <person name="Sanders M."/>
            <person name="Van Tonder A."/>
            <person name="Ginger M.L."/>
            <person name="Donelson J.E."/>
            <person name="Field M.C."/>
            <person name="Barry J.D."/>
            <person name="Berriman M."/>
            <person name="Hertz-Fowler C."/>
        </authorList>
    </citation>
    <scope>NUCLEOTIDE SEQUENCE [LARGE SCALE GENOMIC DNA]</scope>
    <source>
        <strain evidence="13">IL3000</strain>
    </source>
</reference>
<evidence type="ECO:0000256" key="4">
    <source>
        <dbReference type="ARBA" id="ARBA00022622"/>
    </source>
</evidence>
<evidence type="ECO:0000259" key="11">
    <source>
        <dbReference type="Pfam" id="PF13206"/>
    </source>
</evidence>
<evidence type="ECO:0000313" key="12">
    <source>
        <dbReference type="EMBL" id="CCD11819.1"/>
    </source>
</evidence>
<proteinExistence type="predicted"/>
<feature type="signal peptide" evidence="10">
    <location>
        <begin position="1"/>
        <end position="22"/>
    </location>
</feature>
<keyword evidence="5 10" id="KW-0732">Signal</keyword>
<evidence type="ECO:0000256" key="3">
    <source>
        <dbReference type="ARBA" id="ARBA00022475"/>
    </source>
</evidence>
<feature type="region of interest" description="Disordered" evidence="9">
    <location>
        <begin position="269"/>
        <end position="297"/>
    </location>
</feature>
<feature type="chain" id="PRO_5003389762" evidence="10">
    <location>
        <begin position="23"/>
        <end position="350"/>
    </location>
</feature>
<evidence type="ECO:0000256" key="8">
    <source>
        <dbReference type="ARBA" id="ARBA00023288"/>
    </source>
</evidence>
<evidence type="ECO:0000256" key="1">
    <source>
        <dbReference type="ARBA" id="ARBA00002523"/>
    </source>
</evidence>
<comment type="caution">
    <text evidence="12">The sequence shown here is derived from an EMBL/GenBank/DDBJ whole genome shotgun (WGS) entry which is preliminary data.</text>
</comment>
<keyword evidence="8" id="KW-0449">Lipoprotein</keyword>
<dbReference type="GO" id="GO:0098552">
    <property type="term" value="C:side of membrane"/>
    <property type="evidence" value="ECO:0007669"/>
    <property type="project" value="UniProtKB-KW"/>
</dbReference>
<dbReference type="Proteomes" id="UP000000702">
    <property type="component" value="Unassembled WGS sequence"/>
</dbReference>
<feature type="compositionally biased region" description="Basic and acidic residues" evidence="9">
    <location>
        <begin position="269"/>
        <end position="293"/>
    </location>
</feature>
<name>F9W3U4_TRYCI</name>
<evidence type="ECO:0000256" key="7">
    <source>
        <dbReference type="ARBA" id="ARBA00023180"/>
    </source>
</evidence>
<dbReference type="VEuPathDB" id="TriTrypDB:TcIL3000_0_27620"/>
<feature type="domain" description="Trypanosome variant surface glycoprotein B-type N-terminal" evidence="11">
    <location>
        <begin position="50"/>
        <end position="273"/>
    </location>
</feature>
<evidence type="ECO:0000256" key="2">
    <source>
        <dbReference type="ARBA" id="ARBA00004609"/>
    </source>
</evidence>
<comment type="function">
    <text evidence="1">VSG forms a coat on the surface of the parasite. The trypanosome evades the immune response of the host by expressing a series of antigenically distinct VSGs from an estimated 1000 VSG genes.</text>
</comment>
<gene>
    <name evidence="12" type="ORF">TCIL3000_0_27620</name>
</gene>